<keyword evidence="9" id="KW-1185">Reference proteome</keyword>
<dbReference type="GO" id="GO:0006487">
    <property type="term" value="P:protein N-linked glycosylation"/>
    <property type="evidence" value="ECO:0007669"/>
    <property type="project" value="TreeGrafter"/>
</dbReference>
<dbReference type="RefSeq" id="WP_269925921.1">
    <property type="nucleotide sequence ID" value="NZ_JAMKBJ010000004.1"/>
</dbReference>
<reference evidence="8" key="1">
    <citation type="submission" date="2022-05" db="EMBL/GenBank/DDBJ databases">
        <authorList>
            <person name="Colautti A."/>
            <person name="Iacumin L."/>
        </authorList>
    </citation>
    <scope>NUCLEOTIDE SEQUENCE</scope>
    <source>
        <strain evidence="8">SK 55</strain>
    </source>
</reference>
<dbReference type="SUPFAM" id="SSF53448">
    <property type="entry name" value="Nucleotide-diphospho-sugar transferases"/>
    <property type="match status" value="1"/>
</dbReference>
<dbReference type="AlphaFoldDB" id="A0A9X3LG84"/>
<proteinExistence type="predicted"/>
<dbReference type="PANTHER" id="PTHR10859:SF114">
    <property type="entry name" value="DOLICHOL-PHOSPHATE MANNOSYLTRANSFERASE"/>
    <property type="match status" value="1"/>
</dbReference>
<dbReference type="EMBL" id="JAMKBJ010000004">
    <property type="protein sequence ID" value="MCZ8536824.1"/>
    <property type="molecule type" value="Genomic_DNA"/>
</dbReference>
<dbReference type="GO" id="GO:0000271">
    <property type="term" value="P:polysaccharide biosynthetic process"/>
    <property type="evidence" value="ECO:0007669"/>
    <property type="project" value="InterPro"/>
</dbReference>
<keyword evidence="3 5" id="KW-1133">Transmembrane helix</keyword>
<dbReference type="Pfam" id="PF00535">
    <property type="entry name" value="Glycos_transf_2"/>
    <property type="match status" value="1"/>
</dbReference>
<evidence type="ECO:0000259" key="7">
    <source>
        <dbReference type="Pfam" id="PF04138"/>
    </source>
</evidence>
<name>A0A9X3LG84_9BACL</name>
<evidence type="ECO:0000259" key="6">
    <source>
        <dbReference type="Pfam" id="PF00535"/>
    </source>
</evidence>
<protein>
    <submittedName>
        <fullName evidence="8">Bifunctional glycosyltransferase family 2/GtrA family protein</fullName>
    </submittedName>
</protein>
<dbReference type="PANTHER" id="PTHR10859">
    <property type="entry name" value="GLYCOSYL TRANSFERASE"/>
    <property type="match status" value="1"/>
</dbReference>
<gene>
    <name evidence="8" type="ORF">M9R32_06485</name>
</gene>
<feature type="transmembrane region" description="Helical" evidence="5">
    <location>
        <begin position="295"/>
        <end position="314"/>
    </location>
</feature>
<evidence type="ECO:0000256" key="4">
    <source>
        <dbReference type="ARBA" id="ARBA00023136"/>
    </source>
</evidence>
<feature type="domain" description="Glycosyltransferase 2-like" evidence="6">
    <location>
        <begin position="5"/>
        <end position="165"/>
    </location>
</feature>
<accession>A0A9X3LG84</accession>
<feature type="transmembrane region" description="Helical" evidence="5">
    <location>
        <begin position="223"/>
        <end position="249"/>
    </location>
</feature>
<comment type="subcellular location">
    <subcellularLocation>
        <location evidence="1">Membrane</location>
        <topology evidence="1">Multi-pass membrane protein</topology>
    </subcellularLocation>
</comment>
<evidence type="ECO:0000256" key="1">
    <source>
        <dbReference type="ARBA" id="ARBA00004141"/>
    </source>
</evidence>
<comment type="caution">
    <text evidence="8">The sequence shown here is derived from an EMBL/GenBank/DDBJ whole genome shotgun (WGS) entry which is preliminary data.</text>
</comment>
<organism evidence="8 9">
    <name type="scientific">Paenisporosarcina quisquiliarum</name>
    <dbReference type="NCBI Taxonomy" id="365346"/>
    <lineage>
        <taxon>Bacteria</taxon>
        <taxon>Bacillati</taxon>
        <taxon>Bacillota</taxon>
        <taxon>Bacilli</taxon>
        <taxon>Bacillales</taxon>
        <taxon>Caryophanaceae</taxon>
        <taxon>Paenisporosarcina</taxon>
    </lineage>
</organism>
<sequence length="351" mass="39626">MDTTCVLIAAYKPDDSCRQTITELIEAGFSNILVVNDGSGKKFTPFFDKIIQMQEVTVIHHAANQGKGRAIKTAFHYILNEQPTIQKVITVDADGQHLTKDICAVLQTSNEHDGIILGVRNFDLEDIPFRSRFGNKLTRNLFRYATGIGITDTQTGLRLFARKHLEWLLSIKGEAFDYELNMLAETKDAGIAIHEVEIDTVYLNGNKSSHFQPIRSSLQIYKVFLKFALSGLASFGLDMGLFALFIWLWKDDTPQMYIILATIIARVISASFNYLINRKKVFEKGDEKSFVKYMVLAALIMALSAGMVHGLYFLTGRGEMIIKGIVDSVLFLVGFVVQREWVFKKKKPKHV</sequence>
<dbReference type="InterPro" id="IPR001173">
    <property type="entry name" value="Glyco_trans_2-like"/>
</dbReference>
<dbReference type="InterPro" id="IPR007267">
    <property type="entry name" value="GtrA_DPMS_TM"/>
</dbReference>
<dbReference type="Pfam" id="PF04138">
    <property type="entry name" value="GtrA_DPMS_TM"/>
    <property type="match status" value="1"/>
</dbReference>
<dbReference type="GO" id="GO:0016020">
    <property type="term" value="C:membrane"/>
    <property type="evidence" value="ECO:0007669"/>
    <property type="project" value="UniProtKB-SubCell"/>
</dbReference>
<dbReference type="Gene3D" id="3.90.550.10">
    <property type="entry name" value="Spore Coat Polysaccharide Biosynthesis Protein SpsA, Chain A"/>
    <property type="match status" value="1"/>
</dbReference>
<evidence type="ECO:0000256" key="3">
    <source>
        <dbReference type="ARBA" id="ARBA00022989"/>
    </source>
</evidence>
<evidence type="ECO:0000256" key="2">
    <source>
        <dbReference type="ARBA" id="ARBA00022692"/>
    </source>
</evidence>
<evidence type="ECO:0000256" key="5">
    <source>
        <dbReference type="SAM" id="Phobius"/>
    </source>
</evidence>
<feature type="domain" description="GtrA/DPMS transmembrane" evidence="7">
    <location>
        <begin position="226"/>
        <end position="343"/>
    </location>
</feature>
<keyword evidence="4 5" id="KW-0472">Membrane</keyword>
<dbReference type="CDD" id="cd04179">
    <property type="entry name" value="DPM_DPG-synthase_like"/>
    <property type="match status" value="1"/>
</dbReference>
<dbReference type="InterPro" id="IPR029044">
    <property type="entry name" value="Nucleotide-diphossugar_trans"/>
</dbReference>
<feature type="transmembrane region" description="Helical" evidence="5">
    <location>
        <begin position="255"/>
        <end position="275"/>
    </location>
</feature>
<keyword evidence="2 5" id="KW-0812">Transmembrane</keyword>
<evidence type="ECO:0000313" key="8">
    <source>
        <dbReference type="EMBL" id="MCZ8536824.1"/>
    </source>
</evidence>
<dbReference type="Proteomes" id="UP001152173">
    <property type="component" value="Unassembled WGS sequence"/>
</dbReference>
<evidence type="ECO:0000313" key="9">
    <source>
        <dbReference type="Proteomes" id="UP001152173"/>
    </source>
</evidence>
<feature type="transmembrane region" description="Helical" evidence="5">
    <location>
        <begin position="320"/>
        <end position="337"/>
    </location>
</feature>